<proteinExistence type="predicted"/>
<keyword evidence="3" id="KW-1185">Reference proteome</keyword>
<dbReference type="EMBL" id="JAWDJR010000010">
    <property type="protein sequence ID" value="KAK9968596.1"/>
    <property type="molecule type" value="Genomic_DNA"/>
</dbReference>
<reference evidence="2 3" key="1">
    <citation type="submission" date="2024-05" db="EMBL/GenBank/DDBJ databases">
        <title>A high-quality chromosomal-level genome assembly of Topmouth culter (Culter alburnus).</title>
        <authorList>
            <person name="Zhao H."/>
        </authorList>
    </citation>
    <scope>NUCLEOTIDE SEQUENCE [LARGE SCALE GENOMIC DNA]</scope>
    <source>
        <strain evidence="2">CATC2023</strain>
        <tissue evidence="2">Muscle</tissue>
    </source>
</reference>
<dbReference type="AlphaFoldDB" id="A0AAW2A4D9"/>
<name>A0AAW2A4D9_CULAL</name>
<protein>
    <submittedName>
        <fullName evidence="2">Uncharacterized protein</fullName>
    </submittedName>
</protein>
<feature type="region of interest" description="Disordered" evidence="1">
    <location>
        <begin position="1"/>
        <end position="30"/>
    </location>
</feature>
<organism evidence="2 3">
    <name type="scientific">Culter alburnus</name>
    <name type="common">Topmouth culter</name>
    <dbReference type="NCBI Taxonomy" id="194366"/>
    <lineage>
        <taxon>Eukaryota</taxon>
        <taxon>Metazoa</taxon>
        <taxon>Chordata</taxon>
        <taxon>Craniata</taxon>
        <taxon>Vertebrata</taxon>
        <taxon>Euteleostomi</taxon>
        <taxon>Actinopterygii</taxon>
        <taxon>Neopterygii</taxon>
        <taxon>Teleostei</taxon>
        <taxon>Ostariophysi</taxon>
        <taxon>Cypriniformes</taxon>
        <taxon>Xenocyprididae</taxon>
        <taxon>Xenocypridinae</taxon>
        <taxon>Culter</taxon>
    </lineage>
</organism>
<accession>A0AAW2A4D9</accession>
<sequence>IHQKSGFPLGFDPVADPDQVERETAESSHQSSLMINLSFSFTPLLSSSELLRGLSICRG</sequence>
<gene>
    <name evidence="2" type="ORF">ABG768_002912</name>
</gene>
<evidence type="ECO:0000313" key="2">
    <source>
        <dbReference type="EMBL" id="KAK9968596.1"/>
    </source>
</evidence>
<feature type="non-terminal residue" evidence="2">
    <location>
        <position position="1"/>
    </location>
</feature>
<dbReference type="Proteomes" id="UP001479290">
    <property type="component" value="Unassembled WGS sequence"/>
</dbReference>
<feature type="non-terminal residue" evidence="2">
    <location>
        <position position="59"/>
    </location>
</feature>
<evidence type="ECO:0000313" key="3">
    <source>
        <dbReference type="Proteomes" id="UP001479290"/>
    </source>
</evidence>
<evidence type="ECO:0000256" key="1">
    <source>
        <dbReference type="SAM" id="MobiDB-lite"/>
    </source>
</evidence>
<comment type="caution">
    <text evidence="2">The sequence shown here is derived from an EMBL/GenBank/DDBJ whole genome shotgun (WGS) entry which is preliminary data.</text>
</comment>